<feature type="transmembrane region" description="Helical" evidence="1">
    <location>
        <begin position="551"/>
        <end position="571"/>
    </location>
</feature>
<evidence type="ECO:0000313" key="3">
    <source>
        <dbReference type="Proteomes" id="UP000679725"/>
    </source>
</evidence>
<dbReference type="Pfam" id="PF01344">
    <property type="entry name" value="Kelch_1"/>
    <property type="match status" value="1"/>
</dbReference>
<reference evidence="2 3" key="1">
    <citation type="submission" date="2021-04" db="EMBL/GenBank/DDBJ databases">
        <authorList>
            <person name="Rodrigo-Torres L."/>
            <person name="Arahal R. D."/>
            <person name="Lucena T."/>
        </authorList>
    </citation>
    <scope>NUCLEOTIDE SEQUENCE [LARGE SCALE GENOMIC DNA]</scope>
    <source>
        <strain evidence="2 3">CECT 9623</strain>
    </source>
</reference>
<keyword evidence="1" id="KW-0812">Transmembrane</keyword>
<name>A0ABM8UJ13_9BACT</name>
<dbReference type="PANTHER" id="PTHR35807:SF1">
    <property type="entry name" value="TRANSCRIPTIONAL REGULATOR REDD"/>
    <property type="match status" value="1"/>
</dbReference>
<comment type="caution">
    <text evidence="2">The sequence shown here is derived from an EMBL/GenBank/DDBJ whole genome shotgun (WGS) entry which is preliminary data.</text>
</comment>
<dbReference type="RefSeq" id="WP_215231538.1">
    <property type="nucleotide sequence ID" value="NZ_CAJRAU010000001.1"/>
</dbReference>
<dbReference type="InterPro" id="IPR036388">
    <property type="entry name" value="WH-like_DNA-bd_sf"/>
</dbReference>
<dbReference type="EMBL" id="CAJRAU010000001">
    <property type="protein sequence ID" value="CAG5067353.1"/>
    <property type="molecule type" value="Genomic_DNA"/>
</dbReference>
<dbReference type="SUPFAM" id="SSF117281">
    <property type="entry name" value="Kelch motif"/>
    <property type="match status" value="1"/>
</dbReference>
<dbReference type="Proteomes" id="UP000679725">
    <property type="component" value="Unassembled WGS sequence"/>
</dbReference>
<dbReference type="InterPro" id="IPR051677">
    <property type="entry name" value="AfsR-DnrI-RedD_regulator"/>
</dbReference>
<dbReference type="Gene3D" id="2.120.10.80">
    <property type="entry name" value="Kelch-type beta propeller"/>
    <property type="match status" value="1"/>
</dbReference>
<keyword evidence="1" id="KW-1133">Transmembrane helix</keyword>
<evidence type="ECO:0008006" key="4">
    <source>
        <dbReference type="Google" id="ProtNLM"/>
    </source>
</evidence>
<sequence length="849" mass="97037">MCFRALILSFFLTFLSGLPNELSAQAYGLGFESFEAVQDKRTGLDLSPEGTLCFNEDFELSFELSFLPDKRNYFGYIVRLIEDDNRNIDILYDNSDLVTHHFKVVTGDRFSTIAFNIPAQDLFQKWNRIRLIFNKKQKTITLISGTQSFRHPFETSGKSCYKVLFGATRYKNFNTTDVPAMKIRNVQAFDKGVLKYHWPLDEMLGNKATELQNHRDGLATNPLWIKKMHHDWQALKTFTLEGPARVACDQESGSVFIVGQDSLINYRVATNTVRYFSYPAQSLFMDNQVLYDKSQDKIFNIFINEKQVTSFDLKTGTWNRNVPDSSQKSHFLHANKFFSPTESSIYILGGYGHLEYKGNVQKYDLRNNSWTDLARNDTVFNPRYLAALGRTKTGAYLIGGYGSTTGKQILNPRNWYDLLYFNALDGSFKRLYQLKSPAEDFVFANSMVINEKESSYYALIFPKDKFQSEMQLIRGSLKSPDYVAVGSKIPFQFLDTGSFADLFYDLHTRRFVAVTLHKNNNNQTVASIYSLYSPPLPSAAPTVAQAGERNYGLWAVIAGGVIVTALLIYFYNKKKPTYPPVSEPVRASVPKSAPEEIFSAATDGFSPIPLQNSILLFGNLQIFDENGREITKSFTPLLKELFLVLLLYSTRREGISSEKLKELLWSDKSAESARNNRSVNIAKLKAVLDQLKHCVVSKETGYWKLNVDYDFLRVDYAEYLSLVNGKRTLTKQEVTRLANITKRGSFLSNQEYEWLDSFKSEVSNEIVDAYLRYAASVNMAEDPEFLIRLANYIFYFDPVNEEAMIIKCKALAHLGKHSLAKATLENFAREYSRIYGEEFSKDMPEVLHS</sequence>
<evidence type="ECO:0000256" key="1">
    <source>
        <dbReference type="SAM" id="Phobius"/>
    </source>
</evidence>
<keyword evidence="1" id="KW-0472">Membrane</keyword>
<accession>A0ABM8UJ13</accession>
<protein>
    <recommendedName>
        <fullName evidence="4">Galactose oxidase</fullName>
    </recommendedName>
</protein>
<dbReference type="PANTHER" id="PTHR35807">
    <property type="entry name" value="TRANSCRIPTIONAL REGULATOR REDD-RELATED"/>
    <property type="match status" value="1"/>
</dbReference>
<evidence type="ECO:0000313" key="2">
    <source>
        <dbReference type="EMBL" id="CAG5067353.1"/>
    </source>
</evidence>
<dbReference type="InterPro" id="IPR006652">
    <property type="entry name" value="Kelch_1"/>
</dbReference>
<keyword evidence="3" id="KW-1185">Reference proteome</keyword>
<dbReference type="InterPro" id="IPR015915">
    <property type="entry name" value="Kelch-typ_b-propeller"/>
</dbReference>
<dbReference type="Gene3D" id="1.10.10.10">
    <property type="entry name" value="Winged helix-like DNA-binding domain superfamily/Winged helix DNA-binding domain"/>
    <property type="match status" value="1"/>
</dbReference>
<gene>
    <name evidence="2" type="ORF">DYBT9623_00073</name>
</gene>
<proteinExistence type="predicted"/>
<organism evidence="2 3">
    <name type="scientific">Dyadobacter linearis</name>
    <dbReference type="NCBI Taxonomy" id="2823330"/>
    <lineage>
        <taxon>Bacteria</taxon>
        <taxon>Pseudomonadati</taxon>
        <taxon>Bacteroidota</taxon>
        <taxon>Cytophagia</taxon>
        <taxon>Cytophagales</taxon>
        <taxon>Spirosomataceae</taxon>
        <taxon>Dyadobacter</taxon>
    </lineage>
</organism>